<dbReference type="NCBIfam" id="NF008730">
    <property type="entry name" value="PRK11750.1"/>
    <property type="match status" value="1"/>
</dbReference>
<evidence type="ECO:0000256" key="10">
    <source>
        <dbReference type="ARBA" id="ARBA00022962"/>
    </source>
</evidence>
<keyword evidence="8" id="KW-0479">Metal-binding</keyword>
<dbReference type="GO" id="GO:0004355">
    <property type="term" value="F:glutamate synthase (NADPH) activity"/>
    <property type="evidence" value="ECO:0007669"/>
    <property type="project" value="UniProtKB-EC"/>
</dbReference>
<evidence type="ECO:0000256" key="16">
    <source>
        <dbReference type="ARBA" id="ARBA00029440"/>
    </source>
</evidence>
<dbReference type="RefSeq" id="WP_002785899.1">
    <property type="nucleotide sequence ID" value="NZ_HE973323.1"/>
</dbReference>
<dbReference type="PANTHER" id="PTHR11938">
    <property type="entry name" value="FAD NADPH DEHYDROGENASE/OXIDOREDUCTASE"/>
    <property type="match status" value="1"/>
</dbReference>
<dbReference type="GO" id="GO:0046872">
    <property type="term" value="F:metal ion binding"/>
    <property type="evidence" value="ECO:0007669"/>
    <property type="project" value="UniProtKB-KW"/>
</dbReference>
<dbReference type="GO" id="GO:0019676">
    <property type="term" value="P:ammonia assimilation cycle"/>
    <property type="evidence" value="ECO:0007669"/>
    <property type="project" value="TreeGrafter"/>
</dbReference>
<dbReference type="SUPFAM" id="SSF56235">
    <property type="entry name" value="N-terminal nucleophile aminohydrolases (Ntn hydrolases)"/>
    <property type="match status" value="1"/>
</dbReference>
<keyword evidence="13" id="KW-0411">Iron-sulfur</keyword>
<evidence type="ECO:0000256" key="17">
    <source>
        <dbReference type="SAM" id="MobiDB-lite"/>
    </source>
</evidence>
<feature type="region of interest" description="Disordered" evidence="17">
    <location>
        <begin position="900"/>
        <end position="923"/>
    </location>
</feature>
<keyword evidence="15" id="KW-0003">3Fe-4S</keyword>
<keyword evidence="5" id="KW-0028">Amino-acid biosynthesis</keyword>
<dbReference type="PANTHER" id="PTHR11938:SF133">
    <property type="entry name" value="GLUTAMATE SYNTHASE (NADH)"/>
    <property type="match status" value="1"/>
</dbReference>
<dbReference type="InterPro" id="IPR006982">
    <property type="entry name" value="Glu_synth_centr_N"/>
</dbReference>
<dbReference type="InterPro" id="IPR036485">
    <property type="entry name" value="Glu_synth_asu_C_sf"/>
</dbReference>
<keyword evidence="11 19" id="KW-0560">Oxidoreductase</keyword>
<dbReference type="FunFam" id="3.20.20.70:FF:000031">
    <property type="entry name" value="Glutamate synthase 1 [NADH]"/>
    <property type="match status" value="1"/>
</dbReference>
<dbReference type="EMBL" id="CAIM01000776">
    <property type="protein sequence ID" value="CCI20652.1"/>
    <property type="molecule type" value="Genomic_DNA"/>
</dbReference>
<evidence type="ECO:0000256" key="8">
    <source>
        <dbReference type="ARBA" id="ARBA00022723"/>
    </source>
</evidence>
<evidence type="ECO:0000256" key="5">
    <source>
        <dbReference type="ARBA" id="ARBA00022605"/>
    </source>
</evidence>
<dbReference type="Pfam" id="PF04898">
    <property type="entry name" value="Glu_syn_central"/>
    <property type="match status" value="1"/>
</dbReference>
<keyword evidence="12" id="KW-0408">Iron</keyword>
<dbReference type="FunFam" id="3.20.20.70:FF:000053">
    <property type="entry name" value="Glutamate synthase large subunit"/>
    <property type="match status" value="1"/>
</dbReference>
<protein>
    <submittedName>
        <fullName evidence="19">Glutamate synthase (NADPH) large chain (NADPH-GOGAT)</fullName>
        <ecNumber evidence="19">1.4.1.13</ecNumber>
    </submittedName>
</protein>
<dbReference type="SUPFAM" id="SSF51395">
    <property type="entry name" value="FMN-linked oxidoreductases"/>
    <property type="match status" value="1"/>
</dbReference>
<keyword evidence="10" id="KW-0315">Glutamine amidotransferase</keyword>
<evidence type="ECO:0000256" key="7">
    <source>
        <dbReference type="ARBA" id="ARBA00022643"/>
    </source>
</evidence>
<dbReference type="Pfam" id="PF01645">
    <property type="entry name" value="Glu_synthase"/>
    <property type="match status" value="1"/>
</dbReference>
<dbReference type="InterPro" id="IPR013785">
    <property type="entry name" value="Aldolase_TIM"/>
</dbReference>
<comment type="caution">
    <text evidence="19">The sequence shown here is derived from an EMBL/GenBank/DDBJ whole genome shotgun (WGS) entry which is preliminary data.</text>
</comment>
<dbReference type="PROSITE" id="PS51278">
    <property type="entry name" value="GATASE_TYPE_2"/>
    <property type="match status" value="1"/>
</dbReference>
<dbReference type="SUPFAM" id="SSF69336">
    <property type="entry name" value="Alpha subunit of glutamate synthase, C-terminal domain"/>
    <property type="match status" value="1"/>
</dbReference>
<dbReference type="Gene3D" id="2.160.20.60">
    <property type="entry name" value="Glutamate synthase, alpha subunit, C-terminal domain"/>
    <property type="match status" value="1"/>
</dbReference>
<evidence type="ECO:0000256" key="6">
    <source>
        <dbReference type="ARBA" id="ARBA00022630"/>
    </source>
</evidence>
<dbReference type="Gene3D" id="3.60.20.10">
    <property type="entry name" value="Glutamine Phosphoribosylpyrophosphate, subunit 1, domain 1"/>
    <property type="match status" value="1"/>
</dbReference>
<dbReference type="CDD" id="cd00982">
    <property type="entry name" value="gltB_C"/>
    <property type="match status" value="1"/>
</dbReference>
<dbReference type="FunFam" id="3.60.20.10:FF:000001">
    <property type="entry name" value="Glutamate synthase, large subunit"/>
    <property type="match status" value="1"/>
</dbReference>
<dbReference type="GO" id="GO:0006537">
    <property type="term" value="P:glutamate biosynthetic process"/>
    <property type="evidence" value="ECO:0007669"/>
    <property type="project" value="UniProtKB-KW"/>
</dbReference>
<evidence type="ECO:0000256" key="11">
    <source>
        <dbReference type="ARBA" id="ARBA00023002"/>
    </source>
</evidence>
<comment type="cofactor">
    <cofactor evidence="1">
        <name>FMN</name>
        <dbReference type="ChEBI" id="CHEBI:58210"/>
    </cofactor>
</comment>
<evidence type="ECO:0000259" key="18">
    <source>
        <dbReference type="PROSITE" id="PS51278"/>
    </source>
</evidence>
<feature type="domain" description="Glutamine amidotransferase type-2" evidence="18">
    <location>
        <begin position="22"/>
        <end position="417"/>
    </location>
</feature>
<evidence type="ECO:0000256" key="13">
    <source>
        <dbReference type="ARBA" id="ARBA00023014"/>
    </source>
</evidence>
<dbReference type="Pfam" id="PF00310">
    <property type="entry name" value="GATase_2"/>
    <property type="match status" value="1"/>
</dbReference>
<dbReference type="InterPro" id="IPR050711">
    <property type="entry name" value="ET-N_metabolism_enzyme"/>
</dbReference>
<comment type="cofactor">
    <cofactor evidence="2">
        <name>[3Fe-4S] cluster</name>
        <dbReference type="ChEBI" id="CHEBI:21137"/>
    </cofactor>
</comment>
<evidence type="ECO:0000256" key="15">
    <source>
        <dbReference type="ARBA" id="ARBA00023291"/>
    </source>
</evidence>
<comment type="similarity">
    <text evidence="4">Belongs to the glutamate synthase family.</text>
</comment>
<evidence type="ECO:0000256" key="14">
    <source>
        <dbReference type="ARBA" id="ARBA00023164"/>
    </source>
</evidence>
<dbReference type="CDD" id="cd02808">
    <property type="entry name" value="GltS_FMN"/>
    <property type="match status" value="1"/>
</dbReference>
<keyword evidence="7" id="KW-0288">FMN</keyword>
<dbReference type="GO" id="GO:0051538">
    <property type="term" value="F:3 iron, 4 sulfur cluster binding"/>
    <property type="evidence" value="ECO:0007669"/>
    <property type="project" value="UniProtKB-KW"/>
</dbReference>
<dbReference type="Pfam" id="PF01493">
    <property type="entry name" value="GXGXG"/>
    <property type="match status" value="1"/>
</dbReference>
<dbReference type="InterPro" id="IPR002932">
    <property type="entry name" value="Glu_synthdom"/>
</dbReference>
<dbReference type="FunFam" id="2.160.20.60:FF:000001">
    <property type="entry name" value="Glutamate synthase, large subunit"/>
    <property type="match status" value="1"/>
</dbReference>
<evidence type="ECO:0000256" key="12">
    <source>
        <dbReference type="ARBA" id="ARBA00023004"/>
    </source>
</evidence>
<accession>I4HF28</accession>
<keyword evidence="14" id="KW-0314">Glutamate biosynthesis</keyword>
<proteinExistence type="inferred from homology"/>
<organism evidence="19 20">
    <name type="scientific">Microcystis aeruginosa PCC 9807</name>
    <dbReference type="NCBI Taxonomy" id="1160283"/>
    <lineage>
        <taxon>Bacteria</taxon>
        <taxon>Bacillati</taxon>
        <taxon>Cyanobacteriota</taxon>
        <taxon>Cyanophyceae</taxon>
        <taxon>Oscillatoriophycideae</taxon>
        <taxon>Chroococcales</taxon>
        <taxon>Microcystaceae</taxon>
        <taxon>Microcystis</taxon>
    </lineage>
</organism>
<evidence type="ECO:0000313" key="19">
    <source>
        <dbReference type="EMBL" id="CCI20652.1"/>
    </source>
</evidence>
<gene>
    <name evidence="19" type="primary">gltB</name>
    <name evidence="19" type="ORF">MICAF_930009</name>
</gene>
<comment type="pathway">
    <text evidence="16">Amino-acid biosynthesis.</text>
</comment>
<reference evidence="19 20" key="1">
    <citation type="submission" date="2012-04" db="EMBL/GenBank/DDBJ databases">
        <authorList>
            <person name="Genoscope - CEA"/>
        </authorList>
    </citation>
    <scope>NUCLEOTIDE SEQUENCE [LARGE SCALE GENOMIC DNA]</scope>
    <source>
        <strain evidence="19 20">9807</strain>
    </source>
</reference>
<dbReference type="InterPro" id="IPR002489">
    <property type="entry name" value="Glu_synth_asu_C"/>
</dbReference>
<evidence type="ECO:0000313" key="20">
    <source>
        <dbReference type="Proteomes" id="UP000003613"/>
    </source>
</evidence>
<dbReference type="EC" id="1.4.1.13" evidence="19"/>
<evidence type="ECO:0000256" key="1">
    <source>
        <dbReference type="ARBA" id="ARBA00001917"/>
    </source>
</evidence>
<dbReference type="Gene3D" id="3.20.20.70">
    <property type="entry name" value="Aldolase class I"/>
    <property type="match status" value="2"/>
</dbReference>
<evidence type="ECO:0000256" key="9">
    <source>
        <dbReference type="ARBA" id="ARBA00022827"/>
    </source>
</evidence>
<keyword evidence="9" id="KW-0274">FAD</keyword>
<evidence type="ECO:0000256" key="2">
    <source>
        <dbReference type="ARBA" id="ARBA00001927"/>
    </source>
</evidence>
<dbReference type="HOGENOM" id="CLU_000422_8_2_3"/>
<keyword evidence="6" id="KW-0285">Flavoprotein</keyword>
<dbReference type="InterPro" id="IPR017932">
    <property type="entry name" value="GATase_2_dom"/>
</dbReference>
<sequence>MNNNQTPRKQGLYDPRFEHDACGVGFIVHKTGKKSHDIVEQALTILLNLDHRGACGAEKNTGDGAGILCQIPDLFFRKVTSNLGFTLPAAGQYGVGMLYTAPDAEIRGKSRQEFEKIAAEEGLKVLGWRDVPTDNSSLGNSARSTEPFIEQVFIERNANLSDDLAFERKLYVIRKRSHLSRQSFNRYWYPCSISSRTIVYKGQLMPVQVGDYFPDLHDPDFQSALGLVHSRFSTNTFPSWERAHPYRYIAHNGEINTLRGNINWMHARQSMFASPLFGEDIKKIQPVINIEGSDSLIFDNALELMVLSGRSLPHAVMMMIPEPWAAHESMSDEKKAFYEYHSCLMEPWDGPASIAFTDGTMMGAVLDRNGLRPSRYYVTKDDLVIMASEAGVLPIEPERVAFKGRLQPGRMFLVDMKEGRIVADEEIKEAIAKAHPYRQWLTENLVNLDDLPAVETAPPETAVSLIQQQTAFGYTFEELRLLLAPMGRDGVEAVGSMGSDTPLAVLSDRPKLLYDYFQQLFAQVTNPPIDSIREEIITSPITTIGAERNLLDPQPESCHLIKLNSPILTNAQLARLQGNSEFNTVTIPILFDPTSGVEGMRSTIEAICQEVDEAILAGASIIILSDRGIDKNHAPIPSLLAVAGLHHHLIRQGTRTRVGLVLESGEPREVHHYALLLGYGCGAINPYLAFATLGSMIEEGLLVGVDHQTACKNYIKAATKGVIKVASKIGISTLQSYRGAQIFEAIGLNRSVVDRYFTWTASRIEGADLEIIAKESLLRHGHAFPDRDVNVHTLDIGGEYQWRKDGEAHLFSPETIHTLQQAVKLGKYDLFKKYSQLVNQQNQKFFTLRGLLTFKNRESIPIEEVEPIEAIMKRFKTGAMSYGSISKEAHESLAIAMNRIGGKSNTGEGGEDSERYTWTNERGDSKNSAIKQVASGRFGVTSLYLSQARELQIKMAQGAKPGEGGQLPGKKVYPWIAKVRHSTPGVGLISPPPHHDIYSIEDLAELIHDLKNANRAARVSVKLVSEVGVGTIAAGVAKAHADVVLISGFDGGTGASPQTSIKHAGLPWELGLAETHQTLVLNNLRSRIAVETDGQMKTGRDVVVATLLGAEEFGFSTAPLVTLGCIMMRVCHLNTCPAGVATQDPLLRQNFIGDPEYTVNFMKFIAQEVREIMAELGFRSLNEMVGRTDVLEPKQAVEHWKAKGIDLTPILYQPEVAPEVGRYCQIPQDHGLDKSLDITVLLDLCKDAIEKGEKVKATLPIKNINRVVGTILGNEITKRHWEGLPEDTVHLHFQGSAGQSFGAFVPKGVTLELEGDANDYVGKGLSGGKIIVYPPKGSTFAAEENIIIGNVALYGATSGEVYISGVAGERFCVRNSGVNTVVEAVGDHACEYMTGGKVVVLGPTGRNFAAGMSGGVAYVLDESGDFATRCNTQMVALEALEGEEIDDLRELIQRHADYTQSQKAALVLANWSEMLPKFVKVMPKDYKRMLQCIKEALDSGLTGDSALDAAFEANARDVARIGGS</sequence>
<dbReference type="CDD" id="cd00713">
    <property type="entry name" value="GltS"/>
    <property type="match status" value="1"/>
</dbReference>
<comment type="cofactor">
    <cofactor evidence="3">
        <name>FAD</name>
        <dbReference type="ChEBI" id="CHEBI:57692"/>
    </cofactor>
</comment>
<evidence type="ECO:0000256" key="3">
    <source>
        <dbReference type="ARBA" id="ARBA00001974"/>
    </source>
</evidence>
<dbReference type="Proteomes" id="UP000003613">
    <property type="component" value="Unassembled WGS sequence"/>
</dbReference>
<dbReference type="InterPro" id="IPR029055">
    <property type="entry name" value="Ntn_hydrolases_N"/>
</dbReference>
<evidence type="ECO:0000256" key="4">
    <source>
        <dbReference type="ARBA" id="ARBA00009716"/>
    </source>
</evidence>
<name>I4HF28_MICAE</name>